<keyword evidence="1" id="KW-0812">Transmembrane</keyword>
<dbReference type="SUPFAM" id="SSF54427">
    <property type="entry name" value="NTF2-like"/>
    <property type="match status" value="1"/>
</dbReference>
<dbReference type="AlphaFoldDB" id="A0A290Z8U1"/>
<evidence type="ECO:0000313" key="2">
    <source>
        <dbReference type="EMBL" id="ATE55404.1"/>
    </source>
</evidence>
<evidence type="ECO:0000313" key="3">
    <source>
        <dbReference type="Proteomes" id="UP000218505"/>
    </source>
</evidence>
<gene>
    <name evidence="2" type="ORF">CNX65_20700</name>
</gene>
<dbReference type="KEGG" id="apre:CNX65_20700"/>
<proteinExistence type="predicted"/>
<evidence type="ECO:0000256" key="1">
    <source>
        <dbReference type="SAM" id="Phobius"/>
    </source>
</evidence>
<keyword evidence="1" id="KW-0472">Membrane</keyword>
<dbReference type="RefSeq" id="WP_096495238.1">
    <property type="nucleotide sequence ID" value="NZ_CP023445.1"/>
</dbReference>
<dbReference type="EMBL" id="CP023445">
    <property type="protein sequence ID" value="ATE55404.1"/>
    <property type="molecule type" value="Genomic_DNA"/>
</dbReference>
<organism evidence="2 3">
    <name type="scientific">Actinosynnema pretiosum</name>
    <dbReference type="NCBI Taxonomy" id="42197"/>
    <lineage>
        <taxon>Bacteria</taxon>
        <taxon>Bacillati</taxon>
        <taxon>Actinomycetota</taxon>
        <taxon>Actinomycetes</taxon>
        <taxon>Pseudonocardiales</taxon>
        <taxon>Pseudonocardiaceae</taxon>
        <taxon>Actinosynnema</taxon>
    </lineage>
</organism>
<keyword evidence="3" id="KW-1185">Reference proteome</keyword>
<accession>A0A290Z8U1</accession>
<reference evidence="2" key="1">
    <citation type="submission" date="2017-09" db="EMBL/GenBank/DDBJ databases">
        <title>Complete Genome Sequence of ansamitocin-producing Bacterium Actinosynnema pretiosum X47.</title>
        <authorList>
            <person name="Cao G."/>
            <person name="Zong G."/>
            <person name="Zhong C."/>
            <person name="Fu J."/>
        </authorList>
    </citation>
    <scope>NUCLEOTIDE SEQUENCE [LARGE SCALE GENOMIC DNA]</scope>
    <source>
        <strain evidence="2">X47</strain>
    </source>
</reference>
<dbReference type="Gene3D" id="3.10.450.50">
    <property type="match status" value="1"/>
</dbReference>
<dbReference type="Proteomes" id="UP000218505">
    <property type="component" value="Chromosome"/>
</dbReference>
<feature type="transmembrane region" description="Helical" evidence="1">
    <location>
        <begin position="27"/>
        <end position="47"/>
    </location>
</feature>
<protein>
    <submittedName>
        <fullName evidence="2">Uncharacterized protein</fullName>
    </submittedName>
</protein>
<name>A0A290Z8U1_9PSEU</name>
<sequence length="127" mass="13647">MVQRRLVTSSLLLVVIALEQRIRTIWTFRIVAGIATLALTAAVLLLATACGTGQAATPGPSGAPRQPGDAKALFDRWNDSLVAVVLSGLYDSAVTAGGRPDTAQARMTFERRDGRWTIVEHHPSRKP</sequence>
<dbReference type="InterPro" id="IPR032710">
    <property type="entry name" value="NTF2-like_dom_sf"/>
</dbReference>
<keyword evidence="1" id="KW-1133">Transmembrane helix</keyword>